<dbReference type="VEuPathDB" id="TriTrypDB:BCY84_19942"/>
<dbReference type="InterPro" id="IPR001623">
    <property type="entry name" value="DnaJ_domain"/>
</dbReference>
<keyword evidence="6" id="KW-1133">Transmembrane helix</keyword>
<dbReference type="VEuPathDB" id="TriTrypDB:Tc_MARK_5912"/>
<feature type="domain" description="J" evidence="7">
    <location>
        <begin position="9"/>
        <end position="72"/>
    </location>
</feature>
<dbReference type="PANTHER" id="PTHR44027">
    <property type="entry name" value="DNAJ HOMOLOG SUBFAMILY C MEMBER 5 HOMOLOG"/>
    <property type="match status" value="1"/>
</dbReference>
<dbReference type="CDD" id="cd06257">
    <property type="entry name" value="DnaJ"/>
    <property type="match status" value="1"/>
</dbReference>
<dbReference type="InterPro" id="IPR051434">
    <property type="entry name" value="DnaJ_C_subfamily_member5"/>
</dbReference>
<dbReference type="Pfam" id="PF00226">
    <property type="entry name" value="DnaJ"/>
    <property type="match status" value="1"/>
</dbReference>
<gene>
    <name evidence="8" type="ORF">C3747_148g109</name>
</gene>
<dbReference type="Gene3D" id="1.10.287.110">
    <property type="entry name" value="DnaJ domain"/>
    <property type="match status" value="1"/>
</dbReference>
<keyword evidence="8" id="KW-0346">Stress response</keyword>
<dbReference type="VEuPathDB" id="TriTrypDB:C3747_148g109"/>
<dbReference type="Proteomes" id="UP000246078">
    <property type="component" value="Unassembled WGS sequence"/>
</dbReference>
<dbReference type="AlphaFoldDB" id="A0A2V2W7K1"/>
<evidence type="ECO:0000256" key="5">
    <source>
        <dbReference type="ARBA" id="ARBA00023288"/>
    </source>
</evidence>
<keyword evidence="5" id="KW-0449">Lipoprotein</keyword>
<dbReference type="SMART" id="SM00271">
    <property type="entry name" value="DnaJ"/>
    <property type="match status" value="1"/>
</dbReference>
<evidence type="ECO:0000313" key="9">
    <source>
        <dbReference type="Proteomes" id="UP000246078"/>
    </source>
</evidence>
<comment type="subcellular location">
    <subcellularLocation>
        <location evidence="1">Membrane</location>
        <topology evidence="1">Lipid-anchor</topology>
    </subcellularLocation>
</comment>
<dbReference type="VEuPathDB" id="TriTrypDB:TcG_03729"/>
<evidence type="ECO:0000256" key="3">
    <source>
        <dbReference type="ARBA" id="ARBA00023139"/>
    </source>
</evidence>
<keyword evidence="6" id="KW-0812">Transmembrane</keyword>
<keyword evidence="3" id="KW-0564">Palmitate</keyword>
<evidence type="ECO:0000259" key="7">
    <source>
        <dbReference type="PROSITE" id="PS50076"/>
    </source>
</evidence>
<dbReference type="VEuPathDB" id="TriTrypDB:TcCLB.510579.60"/>
<dbReference type="InterPro" id="IPR036869">
    <property type="entry name" value="J_dom_sf"/>
</dbReference>
<dbReference type="VEuPathDB" id="TriTrypDB:TcCL_NonESM06589"/>
<dbReference type="PRINTS" id="PR00625">
    <property type="entry name" value="JDOMAIN"/>
</dbReference>
<keyword evidence="4" id="KW-0143">Chaperone</keyword>
<evidence type="ECO:0000313" key="8">
    <source>
        <dbReference type="EMBL" id="PWV04540.1"/>
    </source>
</evidence>
<dbReference type="VEuPathDB" id="TriTrypDB:TcCLB.510241.70"/>
<dbReference type="PANTHER" id="PTHR44027:SF7">
    <property type="entry name" value="DNAJ HOMOLOG SUBFAMILY C MEMBER 5 HOMOLOG"/>
    <property type="match status" value="1"/>
</dbReference>
<dbReference type="VEuPathDB" id="TriTrypDB:ECC02_005324"/>
<protein>
    <submittedName>
        <fullName evidence="8">Putative heat shock protein</fullName>
    </submittedName>
</protein>
<sequence length="178" mass="19730">MLQRTCSGSLYAVLEVARDATPQEIKKAYHRLALRLHPDKTGGTTTEQFTLIQEAQSILSDPRQRRVYDTFGRMGIESLRQFGDGMVVMTTAGIRCAFFIIAFLDAAVVAHIGTCNCTIRLQQRLALGSCVRSGVGSTCSIASNWRIVSFFMASPGEKLPLHCWGLCVFLLLLRLRCL</sequence>
<reference evidence="8 9" key="1">
    <citation type="journal article" date="2018" name="Microb. Genom.">
        <title>Expanding an expanded genome: long-read sequencing of Trypanosoma cruzi.</title>
        <authorList>
            <person name="Berna L."/>
            <person name="Rodriguez M."/>
            <person name="Chiribao M.L."/>
            <person name="Parodi-Talice A."/>
            <person name="Pita S."/>
            <person name="Rijo G."/>
            <person name="Alvarez-Valin F."/>
            <person name="Robello C."/>
        </authorList>
    </citation>
    <scope>NUCLEOTIDE SEQUENCE [LARGE SCALE GENOMIC DNA]</scope>
    <source>
        <strain evidence="8 9">TCC</strain>
    </source>
</reference>
<keyword evidence="2 6" id="KW-0472">Membrane</keyword>
<dbReference type="VEuPathDB" id="TriTrypDB:C4B63_38g84"/>
<feature type="transmembrane region" description="Helical" evidence="6">
    <location>
        <begin position="92"/>
        <end position="113"/>
    </location>
</feature>
<organism evidence="8 9">
    <name type="scientific">Trypanosoma cruzi</name>
    <dbReference type="NCBI Taxonomy" id="5693"/>
    <lineage>
        <taxon>Eukaryota</taxon>
        <taxon>Discoba</taxon>
        <taxon>Euglenozoa</taxon>
        <taxon>Kinetoplastea</taxon>
        <taxon>Metakinetoplastina</taxon>
        <taxon>Trypanosomatida</taxon>
        <taxon>Trypanosomatidae</taxon>
        <taxon>Trypanosoma</taxon>
        <taxon>Schizotrypanum</taxon>
    </lineage>
</organism>
<dbReference type="SUPFAM" id="SSF46565">
    <property type="entry name" value="Chaperone J-domain"/>
    <property type="match status" value="1"/>
</dbReference>
<evidence type="ECO:0000256" key="2">
    <source>
        <dbReference type="ARBA" id="ARBA00023136"/>
    </source>
</evidence>
<proteinExistence type="predicted"/>
<dbReference type="EMBL" id="PRFC01000148">
    <property type="protein sequence ID" value="PWV04540.1"/>
    <property type="molecule type" value="Genomic_DNA"/>
</dbReference>
<dbReference type="VEuPathDB" id="TriTrypDB:TcYC6_0025190"/>
<dbReference type="GO" id="GO:0016020">
    <property type="term" value="C:membrane"/>
    <property type="evidence" value="ECO:0007669"/>
    <property type="project" value="UniProtKB-SubCell"/>
</dbReference>
<evidence type="ECO:0000256" key="4">
    <source>
        <dbReference type="ARBA" id="ARBA00023186"/>
    </source>
</evidence>
<dbReference type="VEuPathDB" id="TriTrypDB:TcBrA4_0054960"/>
<dbReference type="VEuPathDB" id="TriTrypDB:TCSYLVIO_007174"/>
<dbReference type="PROSITE" id="PS50076">
    <property type="entry name" value="DNAJ_2"/>
    <property type="match status" value="1"/>
</dbReference>
<evidence type="ECO:0000256" key="6">
    <source>
        <dbReference type="SAM" id="Phobius"/>
    </source>
</evidence>
<dbReference type="VEuPathDB" id="TriTrypDB:TCDM_05687"/>
<accession>A0A2V2W7K1</accession>
<comment type="caution">
    <text evidence="8">The sequence shown here is derived from an EMBL/GenBank/DDBJ whole genome shotgun (WGS) entry which is preliminary data.</text>
</comment>
<name>A0A2V2W7K1_TRYCR</name>
<evidence type="ECO:0000256" key="1">
    <source>
        <dbReference type="ARBA" id="ARBA00004635"/>
    </source>
</evidence>
<dbReference type="GO" id="GO:0005737">
    <property type="term" value="C:cytoplasm"/>
    <property type="evidence" value="ECO:0007669"/>
    <property type="project" value="UniProtKB-ARBA"/>
</dbReference>